<feature type="active site" evidence="14">
    <location>
        <position position="147"/>
    </location>
</feature>
<keyword evidence="8 16" id="KW-0067">ATP-binding</keyword>
<keyword evidence="6 13" id="KW-0436">Ligase</keyword>
<name>A0A1V1P0D1_9BACT</name>
<keyword evidence="10 13" id="KW-0573">Peptidoglycan synthesis</keyword>
<evidence type="ECO:0000256" key="3">
    <source>
        <dbReference type="ARBA" id="ARBA00010871"/>
    </source>
</evidence>
<evidence type="ECO:0000259" key="17">
    <source>
        <dbReference type="PROSITE" id="PS50975"/>
    </source>
</evidence>
<feature type="binding site" evidence="15">
    <location>
        <position position="273"/>
    </location>
    <ligand>
        <name>Mg(2+)</name>
        <dbReference type="ChEBI" id="CHEBI:18420"/>
        <label>2</label>
    </ligand>
</feature>
<dbReference type="GO" id="GO:0005737">
    <property type="term" value="C:cytoplasm"/>
    <property type="evidence" value="ECO:0007669"/>
    <property type="project" value="UniProtKB-SubCell"/>
</dbReference>
<evidence type="ECO:0000256" key="10">
    <source>
        <dbReference type="ARBA" id="ARBA00022984"/>
    </source>
</evidence>
<dbReference type="Gene3D" id="3.30.1490.20">
    <property type="entry name" value="ATP-grasp fold, A domain"/>
    <property type="match status" value="1"/>
</dbReference>
<keyword evidence="11 13" id="KW-0961">Cell wall biogenesis/degradation</keyword>
<dbReference type="SUPFAM" id="SSF56059">
    <property type="entry name" value="Glutathione synthetase ATP-binding domain-like"/>
    <property type="match status" value="1"/>
</dbReference>
<dbReference type="InterPro" id="IPR000291">
    <property type="entry name" value="D-Ala_lig_Van_CS"/>
</dbReference>
<evidence type="ECO:0000256" key="8">
    <source>
        <dbReference type="ARBA" id="ARBA00022840"/>
    </source>
</evidence>
<dbReference type="PROSITE" id="PS00843">
    <property type="entry name" value="DALA_DALA_LIGASE_1"/>
    <property type="match status" value="1"/>
</dbReference>
<dbReference type="Proteomes" id="UP000189670">
    <property type="component" value="Unassembled WGS sequence"/>
</dbReference>
<dbReference type="InterPro" id="IPR011127">
    <property type="entry name" value="Dala_Dala_lig_N"/>
</dbReference>
<comment type="cofactor">
    <cofactor evidence="15">
        <name>Mg(2+)</name>
        <dbReference type="ChEBI" id="CHEBI:18420"/>
    </cofactor>
    <cofactor evidence="15">
        <name>Mn(2+)</name>
        <dbReference type="ChEBI" id="CHEBI:29035"/>
    </cofactor>
    <text evidence="15">Binds 2 magnesium or manganese ions per subunit.</text>
</comment>
<feature type="active site" evidence="14">
    <location>
        <position position="282"/>
    </location>
</feature>
<dbReference type="GO" id="GO:0009252">
    <property type="term" value="P:peptidoglycan biosynthetic process"/>
    <property type="evidence" value="ECO:0007669"/>
    <property type="project" value="UniProtKB-UniRule"/>
</dbReference>
<dbReference type="InterPro" id="IPR011095">
    <property type="entry name" value="Dala_Dala_lig_C"/>
</dbReference>
<dbReference type="GO" id="GO:0071555">
    <property type="term" value="P:cell wall organization"/>
    <property type="evidence" value="ECO:0007669"/>
    <property type="project" value="UniProtKB-KW"/>
</dbReference>
<dbReference type="InterPro" id="IPR013815">
    <property type="entry name" value="ATP_grasp_subdomain_1"/>
</dbReference>
<dbReference type="PANTHER" id="PTHR23132:SF23">
    <property type="entry name" value="D-ALANINE--D-ALANINE LIGASE B"/>
    <property type="match status" value="1"/>
</dbReference>
<dbReference type="NCBIfam" id="TIGR01205">
    <property type="entry name" value="D_ala_D_alaTIGR"/>
    <property type="match status" value="1"/>
</dbReference>
<dbReference type="PANTHER" id="PTHR23132">
    <property type="entry name" value="D-ALANINE--D-ALANINE LIGASE"/>
    <property type="match status" value="1"/>
</dbReference>
<dbReference type="PROSITE" id="PS50975">
    <property type="entry name" value="ATP_GRASP"/>
    <property type="match status" value="1"/>
</dbReference>
<evidence type="ECO:0000256" key="11">
    <source>
        <dbReference type="ARBA" id="ARBA00023316"/>
    </source>
</evidence>
<dbReference type="EMBL" id="ATBP01001014">
    <property type="protein sequence ID" value="ETR68258.1"/>
    <property type="molecule type" value="Genomic_DNA"/>
</dbReference>
<comment type="function">
    <text evidence="13">Cell wall formation.</text>
</comment>
<keyword evidence="9 13" id="KW-0133">Cell shape</keyword>
<keyword evidence="15" id="KW-0460">Magnesium</keyword>
<comment type="subcellular location">
    <subcellularLocation>
        <location evidence="2 13">Cytoplasm</location>
    </subcellularLocation>
</comment>
<keyword evidence="7 16" id="KW-0547">Nucleotide-binding</keyword>
<dbReference type="Pfam" id="PF07478">
    <property type="entry name" value="Dala_Dala_lig_C"/>
    <property type="match status" value="1"/>
</dbReference>
<feature type="domain" description="ATP-grasp" evidence="17">
    <location>
        <begin position="103"/>
        <end position="304"/>
    </location>
</feature>
<evidence type="ECO:0000256" key="12">
    <source>
        <dbReference type="ARBA" id="ARBA00047614"/>
    </source>
</evidence>
<comment type="pathway">
    <text evidence="13">Cell wall biogenesis; peptidoglycan biosynthesis.</text>
</comment>
<dbReference type="GO" id="GO:0005524">
    <property type="term" value="F:ATP binding"/>
    <property type="evidence" value="ECO:0007669"/>
    <property type="project" value="UniProtKB-UniRule"/>
</dbReference>
<evidence type="ECO:0000256" key="16">
    <source>
        <dbReference type="PROSITE-ProRule" id="PRU00409"/>
    </source>
</evidence>
<feature type="active site" evidence="14">
    <location>
        <position position="16"/>
    </location>
</feature>
<evidence type="ECO:0000256" key="9">
    <source>
        <dbReference type="ARBA" id="ARBA00022960"/>
    </source>
</evidence>
<evidence type="ECO:0000256" key="13">
    <source>
        <dbReference type="HAMAP-Rule" id="MF_00047"/>
    </source>
</evidence>
<dbReference type="EC" id="6.3.2.4" evidence="4 13"/>
<comment type="caution">
    <text evidence="18">The sequence shown here is derived from an EMBL/GenBank/DDBJ whole genome shotgun (WGS) entry which is preliminary data.</text>
</comment>
<dbReference type="PROSITE" id="PS00844">
    <property type="entry name" value="DALA_DALA_LIGASE_2"/>
    <property type="match status" value="1"/>
</dbReference>
<evidence type="ECO:0000256" key="14">
    <source>
        <dbReference type="PIRSR" id="PIRSR039102-1"/>
    </source>
</evidence>
<keyword evidence="15" id="KW-0464">Manganese</keyword>
<protein>
    <recommendedName>
        <fullName evidence="4 13">D-alanine--D-alanine ligase</fullName>
        <ecNumber evidence="4 13">6.3.2.4</ecNumber>
    </recommendedName>
    <alternativeName>
        <fullName evidence="13">D-Ala-D-Ala ligase</fullName>
    </alternativeName>
    <alternativeName>
        <fullName evidence="13">D-alanylalanine synthetase</fullName>
    </alternativeName>
</protein>
<reference evidence="19" key="1">
    <citation type="submission" date="2012-11" db="EMBL/GenBank/DDBJ databases">
        <authorList>
            <person name="Lucero-Rivera Y.E."/>
            <person name="Tovar-Ramirez D."/>
        </authorList>
    </citation>
    <scope>NUCLEOTIDE SEQUENCE [LARGE SCALE GENOMIC DNA]</scope>
    <source>
        <strain evidence="19">Araruama</strain>
    </source>
</reference>
<dbReference type="PIRSF" id="PIRSF039102">
    <property type="entry name" value="Ddl/VanB"/>
    <property type="match status" value="1"/>
</dbReference>
<organism evidence="18 19">
    <name type="scientific">Candidatus Magnetoglobus multicellularis str. Araruama</name>
    <dbReference type="NCBI Taxonomy" id="890399"/>
    <lineage>
        <taxon>Bacteria</taxon>
        <taxon>Pseudomonadati</taxon>
        <taxon>Thermodesulfobacteriota</taxon>
        <taxon>Desulfobacteria</taxon>
        <taxon>Desulfobacterales</taxon>
        <taxon>Desulfobacteraceae</taxon>
        <taxon>Candidatus Magnetoglobus</taxon>
    </lineage>
</organism>
<dbReference type="InterPro" id="IPR011761">
    <property type="entry name" value="ATP-grasp"/>
</dbReference>
<feature type="binding site" evidence="15">
    <location>
        <position position="271"/>
    </location>
    <ligand>
        <name>Mg(2+)</name>
        <dbReference type="ChEBI" id="CHEBI:18420"/>
        <label>2</label>
    </ligand>
</feature>
<dbReference type="InterPro" id="IPR005905">
    <property type="entry name" value="D_ala_D_ala"/>
</dbReference>
<dbReference type="InterPro" id="IPR016185">
    <property type="entry name" value="PreATP-grasp_dom_sf"/>
</dbReference>
<dbReference type="HAMAP" id="MF_00047">
    <property type="entry name" value="Dala_Dala_lig"/>
    <property type="match status" value="1"/>
</dbReference>
<feature type="binding site" evidence="15">
    <location>
        <position position="271"/>
    </location>
    <ligand>
        <name>Mg(2+)</name>
        <dbReference type="ChEBI" id="CHEBI:18420"/>
        <label>1</label>
    </ligand>
</feature>
<evidence type="ECO:0000256" key="15">
    <source>
        <dbReference type="PIRSR" id="PIRSR039102-3"/>
    </source>
</evidence>
<dbReference type="GO" id="GO:0046872">
    <property type="term" value="F:metal ion binding"/>
    <property type="evidence" value="ECO:0007669"/>
    <property type="project" value="UniProtKB-KW"/>
</dbReference>
<dbReference type="Gene3D" id="3.40.50.20">
    <property type="match status" value="1"/>
</dbReference>
<dbReference type="Gene3D" id="3.30.470.20">
    <property type="entry name" value="ATP-grasp fold, B domain"/>
    <property type="match status" value="1"/>
</dbReference>
<accession>A0A1V1P0D1</accession>
<dbReference type="Pfam" id="PF01820">
    <property type="entry name" value="Dala_Dala_lig_N"/>
    <property type="match status" value="1"/>
</dbReference>
<dbReference type="GO" id="GO:0008360">
    <property type="term" value="P:regulation of cell shape"/>
    <property type="evidence" value="ECO:0007669"/>
    <property type="project" value="UniProtKB-KW"/>
</dbReference>
<proteinExistence type="inferred from homology"/>
<dbReference type="GO" id="GO:0008716">
    <property type="term" value="F:D-alanine-D-alanine ligase activity"/>
    <property type="evidence" value="ECO:0007669"/>
    <property type="project" value="UniProtKB-UniRule"/>
</dbReference>
<evidence type="ECO:0000256" key="5">
    <source>
        <dbReference type="ARBA" id="ARBA00022490"/>
    </source>
</evidence>
<dbReference type="NCBIfam" id="NF002378">
    <property type="entry name" value="PRK01372.1"/>
    <property type="match status" value="1"/>
</dbReference>
<evidence type="ECO:0000313" key="18">
    <source>
        <dbReference type="EMBL" id="ETR68258.1"/>
    </source>
</evidence>
<comment type="catalytic activity">
    <reaction evidence="12 13">
        <text>2 D-alanine + ATP = D-alanyl-D-alanine + ADP + phosphate + H(+)</text>
        <dbReference type="Rhea" id="RHEA:11224"/>
        <dbReference type="ChEBI" id="CHEBI:15378"/>
        <dbReference type="ChEBI" id="CHEBI:30616"/>
        <dbReference type="ChEBI" id="CHEBI:43474"/>
        <dbReference type="ChEBI" id="CHEBI:57416"/>
        <dbReference type="ChEBI" id="CHEBI:57822"/>
        <dbReference type="ChEBI" id="CHEBI:456216"/>
        <dbReference type="EC" id="6.3.2.4"/>
    </reaction>
</comment>
<sequence>MSKITVALLSGGISSERDVSIKSGNEVYKALNKDKYEIIRYDPKTDIAKIVTDHSTIDIALIIMHGRYGEDGTIQGLLDLLGIPYQGSGVLASALAMDKLISKKLYESEGLKVPPYMVIDQHDYHHAKQSVRHLGLPVVLKPVKGGSSIGMDIVFNESDLSVALENAFQYDRQVILESYLEGVEVTGGVLGNIELTPLPLIEIIPGKDHRFFDYEAKYKPGATQEICPARLNANMTEKAQESAMKAHKALDCRGCSRTDMIICDDTIYILETNTIPGMTPTSLLPQAAQAGGFNFSQLLDHLIELGMQK</sequence>
<dbReference type="AlphaFoldDB" id="A0A1V1P0D1"/>
<evidence type="ECO:0000256" key="4">
    <source>
        <dbReference type="ARBA" id="ARBA00012216"/>
    </source>
</evidence>
<keyword evidence="5 13" id="KW-0963">Cytoplasm</keyword>
<evidence type="ECO:0000256" key="2">
    <source>
        <dbReference type="ARBA" id="ARBA00004496"/>
    </source>
</evidence>
<keyword evidence="15" id="KW-0479">Metal-binding</keyword>
<evidence type="ECO:0000256" key="1">
    <source>
        <dbReference type="ARBA" id="ARBA00001936"/>
    </source>
</evidence>
<dbReference type="UniPathway" id="UPA00219"/>
<evidence type="ECO:0000256" key="7">
    <source>
        <dbReference type="ARBA" id="ARBA00022741"/>
    </source>
</evidence>
<comment type="similarity">
    <text evidence="3 13">Belongs to the D-alanine--D-alanine ligase family.</text>
</comment>
<evidence type="ECO:0000313" key="19">
    <source>
        <dbReference type="Proteomes" id="UP000189670"/>
    </source>
</evidence>
<feature type="binding site" evidence="15">
    <location>
        <position position="259"/>
    </location>
    <ligand>
        <name>Mg(2+)</name>
        <dbReference type="ChEBI" id="CHEBI:18420"/>
        <label>1</label>
    </ligand>
</feature>
<evidence type="ECO:0000256" key="6">
    <source>
        <dbReference type="ARBA" id="ARBA00022598"/>
    </source>
</evidence>
<gene>
    <name evidence="13" type="primary">ddl</name>
    <name evidence="18" type="ORF">OMM_04663</name>
</gene>
<comment type="cofactor">
    <cofactor evidence="1">
        <name>Mn(2+)</name>
        <dbReference type="ChEBI" id="CHEBI:29035"/>
    </cofactor>
</comment>
<dbReference type="SUPFAM" id="SSF52440">
    <property type="entry name" value="PreATP-grasp domain"/>
    <property type="match status" value="1"/>
</dbReference>